<feature type="region of interest" description="Disordered" evidence="2">
    <location>
        <begin position="1"/>
        <end position="118"/>
    </location>
</feature>
<evidence type="ECO:0008006" key="5">
    <source>
        <dbReference type="Google" id="ProtNLM"/>
    </source>
</evidence>
<feature type="coiled-coil region" evidence="1">
    <location>
        <begin position="230"/>
        <end position="257"/>
    </location>
</feature>
<gene>
    <name evidence="3" type="ORF">PIB30_051855</name>
</gene>
<feature type="compositionally biased region" description="Gly residues" evidence="2">
    <location>
        <begin position="16"/>
        <end position="25"/>
    </location>
</feature>
<dbReference type="Proteomes" id="UP001341840">
    <property type="component" value="Unassembled WGS sequence"/>
</dbReference>
<protein>
    <recommendedName>
        <fullName evidence="5">Transposase</fullName>
    </recommendedName>
</protein>
<evidence type="ECO:0000256" key="1">
    <source>
        <dbReference type="SAM" id="Coils"/>
    </source>
</evidence>
<evidence type="ECO:0000313" key="3">
    <source>
        <dbReference type="EMBL" id="MED6123709.1"/>
    </source>
</evidence>
<evidence type="ECO:0000313" key="4">
    <source>
        <dbReference type="Proteomes" id="UP001341840"/>
    </source>
</evidence>
<feature type="compositionally biased region" description="Polar residues" evidence="2">
    <location>
        <begin position="75"/>
        <end position="100"/>
    </location>
</feature>
<comment type="caution">
    <text evidence="3">The sequence shown here is derived from an EMBL/GenBank/DDBJ whole genome shotgun (WGS) entry which is preliminary data.</text>
</comment>
<accession>A0ABU6RII3</accession>
<name>A0ABU6RII3_9FABA</name>
<keyword evidence="1" id="KW-0175">Coiled coil</keyword>
<feature type="compositionally biased region" description="Pro residues" evidence="2">
    <location>
        <begin position="106"/>
        <end position="118"/>
    </location>
</feature>
<reference evidence="3 4" key="1">
    <citation type="journal article" date="2023" name="Plants (Basel)">
        <title>Bridging the Gap: Combining Genomics and Transcriptomics Approaches to Understand Stylosanthes scabra, an Orphan Legume from the Brazilian Caatinga.</title>
        <authorList>
            <person name="Ferreira-Neto J.R.C."/>
            <person name="da Silva M.D."/>
            <person name="Binneck E."/>
            <person name="de Melo N.F."/>
            <person name="da Silva R.H."/>
            <person name="de Melo A.L.T.M."/>
            <person name="Pandolfi V."/>
            <person name="Bustamante F.O."/>
            <person name="Brasileiro-Vidal A.C."/>
            <person name="Benko-Iseppon A.M."/>
        </authorList>
    </citation>
    <scope>NUCLEOTIDE SEQUENCE [LARGE SCALE GENOMIC DNA]</scope>
    <source>
        <tissue evidence="3">Leaves</tissue>
    </source>
</reference>
<keyword evidence="4" id="KW-1185">Reference proteome</keyword>
<evidence type="ECO:0000256" key="2">
    <source>
        <dbReference type="SAM" id="MobiDB-lite"/>
    </source>
</evidence>
<proteinExistence type="predicted"/>
<sequence length="296" mass="33496">MTRGDCGPGTRDRGRGFGGRRGLPGRGQAYPSILGPFDPPPTQATTTPPLHVIPTPSLPEGLPMWRMIRSPGSRVPSSDTPGTQRHTLISAPSSSQQQVGDDNDAPSPPEPNPIPFPQLPILCWRGRRSILQRRRQPQPKLVGFTSIGMEGGYELKIYESWRQRATKRLQESFHEIRKKGALYGWIPENIFDWLVEFWQQENFRKMQWSDTKNQAFETSGSLHTGVSTTYPHTRQMMEAYEAEKKRLEAERQAIIDARGQSPLRSMQRRFRHGFSAAAKRGGYTKKACFLRILSPS</sequence>
<dbReference type="EMBL" id="JASCZI010030579">
    <property type="protein sequence ID" value="MED6123709.1"/>
    <property type="molecule type" value="Genomic_DNA"/>
</dbReference>
<organism evidence="3 4">
    <name type="scientific">Stylosanthes scabra</name>
    <dbReference type="NCBI Taxonomy" id="79078"/>
    <lineage>
        <taxon>Eukaryota</taxon>
        <taxon>Viridiplantae</taxon>
        <taxon>Streptophyta</taxon>
        <taxon>Embryophyta</taxon>
        <taxon>Tracheophyta</taxon>
        <taxon>Spermatophyta</taxon>
        <taxon>Magnoliopsida</taxon>
        <taxon>eudicotyledons</taxon>
        <taxon>Gunneridae</taxon>
        <taxon>Pentapetalae</taxon>
        <taxon>rosids</taxon>
        <taxon>fabids</taxon>
        <taxon>Fabales</taxon>
        <taxon>Fabaceae</taxon>
        <taxon>Papilionoideae</taxon>
        <taxon>50 kb inversion clade</taxon>
        <taxon>dalbergioids sensu lato</taxon>
        <taxon>Dalbergieae</taxon>
        <taxon>Pterocarpus clade</taxon>
        <taxon>Stylosanthes</taxon>
    </lineage>
</organism>